<dbReference type="Proteomes" id="UP000759537">
    <property type="component" value="Unassembled WGS sequence"/>
</dbReference>
<dbReference type="AlphaFoldDB" id="A0A9P5MR68"/>
<evidence type="ECO:0000313" key="2">
    <source>
        <dbReference type="Proteomes" id="UP000759537"/>
    </source>
</evidence>
<evidence type="ECO:0000313" key="1">
    <source>
        <dbReference type="EMBL" id="KAF8471605.1"/>
    </source>
</evidence>
<organism evidence="1 2">
    <name type="scientific">Russula ochroleuca</name>
    <dbReference type="NCBI Taxonomy" id="152965"/>
    <lineage>
        <taxon>Eukaryota</taxon>
        <taxon>Fungi</taxon>
        <taxon>Dikarya</taxon>
        <taxon>Basidiomycota</taxon>
        <taxon>Agaricomycotina</taxon>
        <taxon>Agaricomycetes</taxon>
        <taxon>Russulales</taxon>
        <taxon>Russulaceae</taxon>
        <taxon>Russula</taxon>
    </lineage>
</organism>
<keyword evidence="2" id="KW-1185">Reference proteome</keyword>
<reference evidence="1" key="1">
    <citation type="submission" date="2019-10" db="EMBL/GenBank/DDBJ databases">
        <authorList>
            <consortium name="DOE Joint Genome Institute"/>
            <person name="Kuo A."/>
            <person name="Miyauchi S."/>
            <person name="Kiss E."/>
            <person name="Drula E."/>
            <person name="Kohler A."/>
            <person name="Sanchez-Garcia M."/>
            <person name="Andreopoulos B."/>
            <person name="Barry K.W."/>
            <person name="Bonito G."/>
            <person name="Buee M."/>
            <person name="Carver A."/>
            <person name="Chen C."/>
            <person name="Cichocki N."/>
            <person name="Clum A."/>
            <person name="Culley D."/>
            <person name="Crous P.W."/>
            <person name="Fauchery L."/>
            <person name="Girlanda M."/>
            <person name="Hayes R."/>
            <person name="Keri Z."/>
            <person name="LaButti K."/>
            <person name="Lipzen A."/>
            <person name="Lombard V."/>
            <person name="Magnuson J."/>
            <person name="Maillard F."/>
            <person name="Morin E."/>
            <person name="Murat C."/>
            <person name="Nolan M."/>
            <person name="Ohm R."/>
            <person name="Pangilinan J."/>
            <person name="Pereira M."/>
            <person name="Perotto S."/>
            <person name="Peter M."/>
            <person name="Riley R."/>
            <person name="Sitrit Y."/>
            <person name="Stielow B."/>
            <person name="Szollosi G."/>
            <person name="Zifcakova L."/>
            <person name="Stursova M."/>
            <person name="Spatafora J.W."/>
            <person name="Tedersoo L."/>
            <person name="Vaario L.-M."/>
            <person name="Yamada A."/>
            <person name="Yan M."/>
            <person name="Wang P."/>
            <person name="Xu J."/>
            <person name="Bruns T."/>
            <person name="Baldrian P."/>
            <person name="Vilgalys R."/>
            <person name="Henrissat B."/>
            <person name="Grigoriev I.V."/>
            <person name="Hibbett D."/>
            <person name="Nagy L.G."/>
            <person name="Martin F.M."/>
        </authorList>
    </citation>
    <scope>NUCLEOTIDE SEQUENCE</scope>
    <source>
        <strain evidence="1">Prilba</strain>
    </source>
</reference>
<evidence type="ECO:0008006" key="3">
    <source>
        <dbReference type="Google" id="ProtNLM"/>
    </source>
</evidence>
<sequence>MSQSHLALSSSKSKSKFQPIINNALKAYQKRTKVDLLAHPLASQLQACDSSSDIIALLLQRVQGPDQSRNGDDRWTKWLYPTINVLFAFSATLGADVGMAAKDVLASQDTIVDIFGRIEMFFQRLETYTKARPTTEMMDITIQIMVEVLSILGIAMKEIKQGRISE</sequence>
<reference evidence="1" key="2">
    <citation type="journal article" date="2020" name="Nat. Commun.">
        <title>Large-scale genome sequencing of mycorrhizal fungi provides insights into the early evolution of symbiotic traits.</title>
        <authorList>
            <person name="Miyauchi S."/>
            <person name="Kiss E."/>
            <person name="Kuo A."/>
            <person name="Drula E."/>
            <person name="Kohler A."/>
            <person name="Sanchez-Garcia M."/>
            <person name="Morin E."/>
            <person name="Andreopoulos B."/>
            <person name="Barry K.W."/>
            <person name="Bonito G."/>
            <person name="Buee M."/>
            <person name="Carver A."/>
            <person name="Chen C."/>
            <person name="Cichocki N."/>
            <person name="Clum A."/>
            <person name="Culley D."/>
            <person name="Crous P.W."/>
            <person name="Fauchery L."/>
            <person name="Girlanda M."/>
            <person name="Hayes R.D."/>
            <person name="Keri Z."/>
            <person name="LaButti K."/>
            <person name="Lipzen A."/>
            <person name="Lombard V."/>
            <person name="Magnuson J."/>
            <person name="Maillard F."/>
            <person name="Murat C."/>
            <person name="Nolan M."/>
            <person name="Ohm R.A."/>
            <person name="Pangilinan J."/>
            <person name="Pereira M.F."/>
            <person name="Perotto S."/>
            <person name="Peter M."/>
            <person name="Pfister S."/>
            <person name="Riley R."/>
            <person name="Sitrit Y."/>
            <person name="Stielow J.B."/>
            <person name="Szollosi G."/>
            <person name="Zifcakova L."/>
            <person name="Stursova M."/>
            <person name="Spatafora J.W."/>
            <person name="Tedersoo L."/>
            <person name="Vaario L.M."/>
            <person name="Yamada A."/>
            <person name="Yan M."/>
            <person name="Wang P."/>
            <person name="Xu J."/>
            <person name="Bruns T."/>
            <person name="Baldrian P."/>
            <person name="Vilgalys R."/>
            <person name="Dunand C."/>
            <person name="Henrissat B."/>
            <person name="Grigoriev I.V."/>
            <person name="Hibbett D."/>
            <person name="Nagy L.G."/>
            <person name="Martin F.M."/>
        </authorList>
    </citation>
    <scope>NUCLEOTIDE SEQUENCE</scope>
    <source>
        <strain evidence="1">Prilba</strain>
    </source>
</reference>
<proteinExistence type="predicted"/>
<comment type="caution">
    <text evidence="1">The sequence shown here is derived from an EMBL/GenBank/DDBJ whole genome shotgun (WGS) entry which is preliminary data.</text>
</comment>
<protein>
    <recommendedName>
        <fullName evidence="3">Fungal STAND N-terminal Goodbye domain-containing protein</fullName>
    </recommendedName>
</protein>
<name>A0A9P5MR68_9AGAM</name>
<gene>
    <name evidence="1" type="ORF">DFH94DRAFT_768506</name>
</gene>
<accession>A0A9P5MR68</accession>
<dbReference type="EMBL" id="WHVB01000022">
    <property type="protein sequence ID" value="KAF8471605.1"/>
    <property type="molecule type" value="Genomic_DNA"/>
</dbReference>